<reference evidence="3 4" key="1">
    <citation type="submission" date="2016-10" db="EMBL/GenBank/DDBJ databases">
        <authorList>
            <person name="Varghese N."/>
            <person name="Submissions S."/>
        </authorList>
    </citation>
    <scope>NUCLEOTIDE SEQUENCE [LARGE SCALE GENOMIC DNA]</scope>
    <source>
        <strain evidence="3 4">DSM 29073</strain>
    </source>
</reference>
<keyword evidence="4" id="KW-1185">Reference proteome</keyword>
<dbReference type="InterPro" id="IPR001296">
    <property type="entry name" value="Glyco_trans_1"/>
</dbReference>
<evidence type="ECO:0000259" key="1">
    <source>
        <dbReference type="Pfam" id="PF00534"/>
    </source>
</evidence>
<dbReference type="PANTHER" id="PTHR12526:SF630">
    <property type="entry name" value="GLYCOSYLTRANSFERASE"/>
    <property type="match status" value="1"/>
</dbReference>
<dbReference type="RefSeq" id="WP_103982244.1">
    <property type="nucleotide sequence ID" value="NZ_FNVS01000001.1"/>
</dbReference>
<dbReference type="SUPFAM" id="SSF53756">
    <property type="entry name" value="UDP-Glycosyltransferase/glycogen phosphorylase"/>
    <property type="match status" value="1"/>
</dbReference>
<feature type="domain" description="Glycosyl transferase family 1" evidence="1">
    <location>
        <begin position="157"/>
        <end position="320"/>
    </location>
</feature>
<dbReference type="CDD" id="cd03811">
    <property type="entry name" value="GT4_GT28_WabH-like"/>
    <property type="match status" value="1"/>
</dbReference>
<evidence type="ECO:0000313" key="3">
    <source>
        <dbReference type="EMBL" id="SEF46457.1"/>
    </source>
</evidence>
<dbReference type="EMBL" id="FNVS01000001">
    <property type="protein sequence ID" value="SEF46457.1"/>
    <property type="molecule type" value="Genomic_DNA"/>
</dbReference>
<organism evidence="3 4">
    <name type="scientific">Parabacteroides chinchillae</name>
    <dbReference type="NCBI Taxonomy" id="871327"/>
    <lineage>
        <taxon>Bacteria</taxon>
        <taxon>Pseudomonadati</taxon>
        <taxon>Bacteroidota</taxon>
        <taxon>Bacteroidia</taxon>
        <taxon>Bacteroidales</taxon>
        <taxon>Tannerellaceae</taxon>
        <taxon>Parabacteroides</taxon>
    </lineage>
</organism>
<keyword evidence="3" id="KW-0808">Transferase</keyword>
<protein>
    <submittedName>
        <fullName evidence="3">Glycosyltransferase involved in cell wall bisynthesis</fullName>
    </submittedName>
</protein>
<feature type="domain" description="Glycosyltransferase subfamily 4-like N-terminal" evidence="2">
    <location>
        <begin position="13"/>
        <end position="155"/>
    </location>
</feature>
<sequence>MFVTHLICSFTTGGAETMLVDIVNRQVAEGHRVTLIVINDLVEERLLRSLDKKVQVVRIGRKPGSRNPFLFLYLNIILFRLHADILHCHDCVIGGMLLPVFKKKLCLTVHTVGVSDKYFFRFEKIVAISDSVKQDITKRTLFCPEIIWNGIHIDRIKKRKSLEVSSPFRLIMVSRLDHLVKGQHVLLKALDLLVNKYKRPVSLDFVGEGKSEKYLRSLVEKYKLQANVNFLGLRDRNYIYTHLHEYDLFVQPSIYEGFGLTVVEAMIAGIPVLVSGDGPTEVVGQGKYGYCFEKENAEECAKKIDCIIQDYAGLDNFVYKASVYAGNQYSIQATVCAYQNLYESMTSDKAK</sequence>
<accession>A0A8G2BTY2</accession>
<proteinExistence type="predicted"/>
<dbReference type="InterPro" id="IPR028098">
    <property type="entry name" value="Glyco_trans_4-like_N"/>
</dbReference>
<evidence type="ECO:0000259" key="2">
    <source>
        <dbReference type="Pfam" id="PF13439"/>
    </source>
</evidence>
<dbReference type="GO" id="GO:0016757">
    <property type="term" value="F:glycosyltransferase activity"/>
    <property type="evidence" value="ECO:0007669"/>
    <property type="project" value="InterPro"/>
</dbReference>
<gene>
    <name evidence="3" type="ORF">SAMN05444001_101297</name>
</gene>
<name>A0A8G2BTY2_9BACT</name>
<dbReference type="Proteomes" id="UP000236725">
    <property type="component" value="Unassembled WGS sequence"/>
</dbReference>
<dbReference type="Pfam" id="PF13439">
    <property type="entry name" value="Glyco_transf_4"/>
    <property type="match status" value="1"/>
</dbReference>
<dbReference type="Gene3D" id="3.40.50.2000">
    <property type="entry name" value="Glycogen Phosphorylase B"/>
    <property type="match status" value="2"/>
</dbReference>
<dbReference type="AlphaFoldDB" id="A0A8G2BTY2"/>
<dbReference type="Pfam" id="PF00534">
    <property type="entry name" value="Glycos_transf_1"/>
    <property type="match status" value="1"/>
</dbReference>
<comment type="caution">
    <text evidence="3">The sequence shown here is derived from an EMBL/GenBank/DDBJ whole genome shotgun (WGS) entry which is preliminary data.</text>
</comment>
<evidence type="ECO:0000313" key="4">
    <source>
        <dbReference type="Proteomes" id="UP000236725"/>
    </source>
</evidence>
<dbReference type="PANTHER" id="PTHR12526">
    <property type="entry name" value="GLYCOSYLTRANSFERASE"/>
    <property type="match status" value="1"/>
</dbReference>